<comment type="subcellular location">
    <subcellularLocation>
        <location evidence="10">Mitochondrion matrix</location>
    </subcellularLocation>
    <subcellularLocation>
        <location evidence="10">Nucleus</location>
    </subcellularLocation>
    <subcellularLocation>
        <location evidence="10">Cytoplasm</location>
    </subcellularLocation>
    <text evidence="10">Predominantly in the mitochondria and in the nucleus.</text>
</comment>
<feature type="binding site" evidence="10">
    <location>
        <begin position="280"/>
        <end position="281"/>
    </location>
    <ligand>
        <name>S-adenosyl-L-methionine</name>
        <dbReference type="ChEBI" id="CHEBI:59789"/>
    </ligand>
</feature>
<comment type="similarity">
    <text evidence="1">Belongs to the class I-like SAM-binding methyltransferase superfamily. TRM5/TYW2 family.</text>
</comment>
<dbReference type="AlphaFoldDB" id="A0A9W9PML9"/>
<dbReference type="Gene3D" id="3.30.300.110">
    <property type="entry name" value="Met-10+ protein-like domains"/>
    <property type="match status" value="1"/>
</dbReference>
<evidence type="ECO:0000313" key="12">
    <source>
        <dbReference type="EMBL" id="KAJ5299896.1"/>
    </source>
</evidence>
<comment type="function">
    <text evidence="10">Specifically methylates the N1 position of guanosine-37 in various cytoplasmic and mitochondrial tRNAs. Methylation is not dependent on the nature of the nucleoside 5' of the target nucleoside. This is the first step in the biosynthesis of wybutosine (yW), a modified base adjacent to the anticodon of tRNAs and required for accurate decoding.</text>
</comment>
<keyword evidence="6 10" id="KW-0819">tRNA processing</keyword>
<evidence type="ECO:0000256" key="9">
    <source>
        <dbReference type="ARBA" id="ARBA00047783"/>
    </source>
</evidence>
<dbReference type="Proteomes" id="UP001147746">
    <property type="component" value="Unassembled WGS sequence"/>
</dbReference>
<name>A0A9W9PML9_9EURO</name>
<evidence type="ECO:0000256" key="7">
    <source>
        <dbReference type="ARBA" id="ARBA00023128"/>
    </source>
</evidence>
<keyword evidence="2 10" id="KW-0963">Cytoplasm</keyword>
<evidence type="ECO:0000256" key="2">
    <source>
        <dbReference type="ARBA" id="ARBA00022490"/>
    </source>
</evidence>
<dbReference type="PANTHER" id="PTHR23245:SF36">
    <property type="entry name" value="TRNA (GUANINE(37)-N1)-METHYLTRANSFERASE"/>
    <property type="match status" value="1"/>
</dbReference>
<dbReference type="OrthoDB" id="408788at2759"/>
<comment type="catalytic activity">
    <reaction evidence="9 10">
        <text>guanosine(37) in tRNA + S-adenosyl-L-methionine = N(1)-methylguanosine(37) in tRNA + S-adenosyl-L-homocysteine + H(+)</text>
        <dbReference type="Rhea" id="RHEA:36899"/>
        <dbReference type="Rhea" id="RHEA-COMP:10145"/>
        <dbReference type="Rhea" id="RHEA-COMP:10147"/>
        <dbReference type="ChEBI" id="CHEBI:15378"/>
        <dbReference type="ChEBI" id="CHEBI:57856"/>
        <dbReference type="ChEBI" id="CHEBI:59789"/>
        <dbReference type="ChEBI" id="CHEBI:73542"/>
        <dbReference type="ChEBI" id="CHEBI:74269"/>
        <dbReference type="EC" id="2.1.1.228"/>
    </reaction>
</comment>
<gene>
    <name evidence="10" type="primary">TRM5</name>
    <name evidence="12" type="ORF">N7476_011453</name>
</gene>
<dbReference type="GO" id="GO:0005634">
    <property type="term" value="C:nucleus"/>
    <property type="evidence" value="ECO:0007669"/>
    <property type="project" value="UniProtKB-SubCell"/>
</dbReference>
<dbReference type="GO" id="GO:0002939">
    <property type="term" value="P:tRNA N1-guanine methylation"/>
    <property type="evidence" value="ECO:0007669"/>
    <property type="project" value="TreeGrafter"/>
</dbReference>
<sequence length="481" mass="55212">MESNSDVRQQAHREISEMFRPPINRAMRTLDRSFFRKTVPVSAAKIFKNSEISHVRKALGSNKELLVLPRLNVVRELQDQDGVKKALLLREDMKHDDKSTWSPTVTELIEKGTVAIMPYNLELDYDSWTYAEIAASVLPQNEEMPEVPQGFTQVGHVLHLNLRSHWLPYKSIIAEILMDKNPTIRTVINKTEDVGSHSQFRTFPFELLAGDNDLNVIQHEQECEFRFDYSRVYWNSRLETEHRRLVEKFQPGQMVCDVMAGVGPFAVPAGRKRIFVWGNDLNPHGYEVMQDAVQRNRVQDFVTPFNMDGREFIRHSAKALLAADPVTVTIEAKKRREKRRKAEEKPEEEKPSPPPQVYTRPSFVDHYVMNLPATAIEFLDAFQGLYTGKESLFAPHTSQLLPMVHVYCFSGHSENEVDDHIDVCQRVSERIGYTITPEDRVGGSGNAAIELDIYNVRLVSPNKQMFCASFRLPAEVAFRKV</sequence>
<dbReference type="FunFam" id="3.30.300.110:FF:000001">
    <property type="entry name" value="tRNA (guanine(37)-N1)-methyltransferase"/>
    <property type="match status" value="1"/>
</dbReference>
<keyword evidence="4 10" id="KW-0808">Transferase</keyword>
<accession>A0A9W9PML9</accession>
<evidence type="ECO:0000256" key="1">
    <source>
        <dbReference type="ARBA" id="ARBA00009775"/>
    </source>
</evidence>
<dbReference type="GO" id="GO:0070901">
    <property type="term" value="P:mitochondrial tRNA methylation"/>
    <property type="evidence" value="ECO:0007669"/>
    <property type="project" value="TreeGrafter"/>
</dbReference>
<feature type="region of interest" description="Disordered" evidence="11">
    <location>
        <begin position="332"/>
        <end position="359"/>
    </location>
</feature>
<protein>
    <recommendedName>
        <fullName evidence="10">tRNA (guanine(37)-N1)-methyltransferase</fullName>
        <ecNumber evidence="10">2.1.1.228</ecNumber>
    </recommendedName>
    <alternativeName>
        <fullName evidence="10">M1G-methyltransferase</fullName>
    </alternativeName>
    <alternativeName>
        <fullName evidence="10">tRNA [GM37] methyltransferase</fullName>
    </alternativeName>
    <alternativeName>
        <fullName evidence="10">tRNA methyltransferase 5</fullName>
    </alternativeName>
</protein>
<evidence type="ECO:0000256" key="11">
    <source>
        <dbReference type="SAM" id="MobiDB-lite"/>
    </source>
</evidence>
<dbReference type="PROSITE" id="PS51684">
    <property type="entry name" value="SAM_MT_TRM5_TYW2"/>
    <property type="match status" value="1"/>
</dbReference>
<dbReference type="InterPro" id="IPR056743">
    <property type="entry name" value="TRM5-TYW2-like_MTfase"/>
</dbReference>
<comment type="subunit">
    <text evidence="10">Monomer.</text>
</comment>
<dbReference type="InterPro" id="IPR030382">
    <property type="entry name" value="MeTrfase_TRM5/TYW2"/>
</dbReference>
<dbReference type="Gene3D" id="3.40.50.150">
    <property type="entry name" value="Vaccinia Virus protein VP39"/>
    <property type="match status" value="1"/>
</dbReference>
<keyword evidence="5 10" id="KW-0949">S-adenosyl-L-methionine</keyword>
<dbReference type="EMBL" id="JAPZBO010000010">
    <property type="protein sequence ID" value="KAJ5299896.1"/>
    <property type="molecule type" value="Genomic_DNA"/>
</dbReference>
<keyword evidence="8 10" id="KW-0539">Nucleus</keyword>
<evidence type="ECO:0000256" key="5">
    <source>
        <dbReference type="ARBA" id="ARBA00022691"/>
    </source>
</evidence>
<evidence type="ECO:0000256" key="3">
    <source>
        <dbReference type="ARBA" id="ARBA00022603"/>
    </source>
</evidence>
<feature type="binding site" evidence="10">
    <location>
        <position position="242"/>
    </location>
    <ligand>
        <name>S-adenosyl-L-methionine</name>
        <dbReference type="ChEBI" id="CHEBI:59789"/>
    </ligand>
</feature>
<keyword evidence="3 10" id="KW-0489">Methyltransferase</keyword>
<organism evidence="12 13">
    <name type="scientific">Penicillium atrosanguineum</name>
    <dbReference type="NCBI Taxonomy" id="1132637"/>
    <lineage>
        <taxon>Eukaryota</taxon>
        <taxon>Fungi</taxon>
        <taxon>Dikarya</taxon>
        <taxon>Ascomycota</taxon>
        <taxon>Pezizomycotina</taxon>
        <taxon>Eurotiomycetes</taxon>
        <taxon>Eurotiomycetidae</taxon>
        <taxon>Eurotiales</taxon>
        <taxon>Aspergillaceae</taxon>
        <taxon>Penicillium</taxon>
    </lineage>
</organism>
<dbReference type="InterPro" id="IPR056744">
    <property type="entry name" value="TRM5/TYW2-like_N"/>
</dbReference>
<evidence type="ECO:0000313" key="13">
    <source>
        <dbReference type="Proteomes" id="UP001147746"/>
    </source>
</evidence>
<dbReference type="GO" id="GO:0005759">
    <property type="term" value="C:mitochondrial matrix"/>
    <property type="evidence" value="ECO:0007669"/>
    <property type="project" value="UniProtKB-SubCell"/>
</dbReference>
<comment type="similarity">
    <text evidence="10">Belongs to the TRM5 / TYW2 family.</text>
</comment>
<reference evidence="12" key="2">
    <citation type="journal article" date="2023" name="IMA Fungus">
        <title>Comparative genomic study of the Penicillium genus elucidates a diverse pangenome and 15 lateral gene transfer events.</title>
        <authorList>
            <person name="Petersen C."/>
            <person name="Sorensen T."/>
            <person name="Nielsen M.R."/>
            <person name="Sondergaard T.E."/>
            <person name="Sorensen J.L."/>
            <person name="Fitzpatrick D.A."/>
            <person name="Frisvad J.C."/>
            <person name="Nielsen K.L."/>
        </authorList>
    </citation>
    <scope>NUCLEOTIDE SEQUENCE</scope>
    <source>
        <strain evidence="12">IBT 21472</strain>
    </source>
</reference>
<comment type="caution">
    <text evidence="12">The sequence shown here is derived from an EMBL/GenBank/DDBJ whole genome shotgun (WGS) entry which is preliminary data.</text>
</comment>
<dbReference type="HAMAP" id="MF_03152">
    <property type="entry name" value="TRM5"/>
    <property type="match status" value="1"/>
</dbReference>
<keyword evidence="7 10" id="KW-0496">Mitochondrion</keyword>
<dbReference type="SUPFAM" id="SSF53335">
    <property type="entry name" value="S-adenosyl-L-methionine-dependent methyltransferases"/>
    <property type="match status" value="1"/>
</dbReference>
<dbReference type="EC" id="2.1.1.228" evidence="10"/>
<dbReference type="InterPro" id="IPR029063">
    <property type="entry name" value="SAM-dependent_MTases_sf"/>
</dbReference>
<dbReference type="Pfam" id="PF25133">
    <property type="entry name" value="TYW2_N_2"/>
    <property type="match status" value="1"/>
</dbReference>
<feature type="compositionally biased region" description="Basic and acidic residues" evidence="11">
    <location>
        <begin position="340"/>
        <end position="351"/>
    </location>
</feature>
<evidence type="ECO:0000256" key="6">
    <source>
        <dbReference type="ARBA" id="ARBA00022694"/>
    </source>
</evidence>
<dbReference type="Pfam" id="PF02475">
    <property type="entry name" value="TRM5-TYW2_MTfase"/>
    <property type="match status" value="1"/>
</dbReference>
<reference evidence="12" key="1">
    <citation type="submission" date="2022-12" db="EMBL/GenBank/DDBJ databases">
        <authorList>
            <person name="Petersen C."/>
        </authorList>
    </citation>
    <scope>NUCLEOTIDE SEQUENCE</scope>
    <source>
        <strain evidence="12">IBT 21472</strain>
    </source>
</reference>
<proteinExistence type="inferred from homology"/>
<keyword evidence="13" id="KW-1185">Reference proteome</keyword>
<feature type="binding site" evidence="10">
    <location>
        <begin position="308"/>
        <end position="309"/>
    </location>
    <ligand>
        <name>S-adenosyl-L-methionine</name>
        <dbReference type="ChEBI" id="CHEBI:59789"/>
    </ligand>
</feature>
<evidence type="ECO:0000256" key="8">
    <source>
        <dbReference type="ARBA" id="ARBA00023242"/>
    </source>
</evidence>
<evidence type="ECO:0000256" key="10">
    <source>
        <dbReference type="HAMAP-Rule" id="MF_03152"/>
    </source>
</evidence>
<dbReference type="GO" id="GO:0052906">
    <property type="term" value="F:tRNA (guanine(37)-N1)-methyltransferase activity"/>
    <property type="evidence" value="ECO:0007669"/>
    <property type="project" value="UniProtKB-UniRule"/>
</dbReference>
<dbReference type="InterPro" id="IPR025792">
    <property type="entry name" value="tRNA_Gua_MeTrfase_euk"/>
</dbReference>
<dbReference type="PANTHER" id="PTHR23245">
    <property type="entry name" value="TRNA METHYLTRANSFERASE"/>
    <property type="match status" value="1"/>
</dbReference>
<feature type="binding site" evidence="10">
    <location>
        <position position="370"/>
    </location>
    <ligand>
        <name>S-adenosyl-L-methionine</name>
        <dbReference type="ChEBI" id="CHEBI:59789"/>
    </ligand>
</feature>
<evidence type="ECO:0000256" key="4">
    <source>
        <dbReference type="ARBA" id="ARBA00022679"/>
    </source>
</evidence>